<dbReference type="NCBIfam" id="NF002018">
    <property type="entry name" value="PRK00823.1-3"/>
    <property type="match status" value="1"/>
</dbReference>
<dbReference type="Gene3D" id="3.30.1360.20">
    <property type="entry name" value="Transcriptional coactivator/pterin dehydratase"/>
    <property type="match status" value="1"/>
</dbReference>
<dbReference type="EMBL" id="CAJNOC010001963">
    <property type="protein sequence ID" value="CAF0903658.1"/>
    <property type="molecule type" value="Genomic_DNA"/>
</dbReference>
<dbReference type="AlphaFoldDB" id="A0A813ZQ86"/>
<dbReference type="InterPro" id="IPR036428">
    <property type="entry name" value="PCD_sf"/>
</dbReference>
<dbReference type="EC" id="4.2.1.96" evidence="3"/>
<organism evidence="6 7">
    <name type="scientific">Brachionus calyciflorus</name>
    <dbReference type="NCBI Taxonomy" id="104777"/>
    <lineage>
        <taxon>Eukaryota</taxon>
        <taxon>Metazoa</taxon>
        <taxon>Spiralia</taxon>
        <taxon>Gnathifera</taxon>
        <taxon>Rotifera</taxon>
        <taxon>Eurotatoria</taxon>
        <taxon>Monogononta</taxon>
        <taxon>Pseudotrocha</taxon>
        <taxon>Ploima</taxon>
        <taxon>Brachionidae</taxon>
        <taxon>Brachionus</taxon>
    </lineage>
</organism>
<dbReference type="SUPFAM" id="SSF55248">
    <property type="entry name" value="PCD-like"/>
    <property type="match status" value="1"/>
</dbReference>
<dbReference type="PANTHER" id="PTHR12599:SF0">
    <property type="entry name" value="PTERIN-4-ALPHA-CARBINOLAMINE DEHYDRATASE"/>
    <property type="match status" value="1"/>
</dbReference>
<evidence type="ECO:0000256" key="3">
    <source>
        <dbReference type="ARBA" id="ARBA00013252"/>
    </source>
</evidence>
<dbReference type="OrthoDB" id="277398at2759"/>
<accession>A0A813ZQ86</accession>
<gene>
    <name evidence="6" type="ORF">OXX778_LOCUS11530</name>
</gene>
<comment type="catalytic activity">
    <reaction evidence="1">
        <text>(4aS,6R)-4a-hydroxy-L-erythro-5,6,7,8-tetrahydrobiopterin = (6R)-L-erythro-6,7-dihydrobiopterin + H2O</text>
        <dbReference type="Rhea" id="RHEA:11920"/>
        <dbReference type="ChEBI" id="CHEBI:15377"/>
        <dbReference type="ChEBI" id="CHEBI:15642"/>
        <dbReference type="ChEBI" id="CHEBI:43120"/>
        <dbReference type="EC" id="4.2.1.96"/>
    </reaction>
</comment>
<evidence type="ECO:0000313" key="7">
    <source>
        <dbReference type="Proteomes" id="UP000663879"/>
    </source>
</evidence>
<evidence type="ECO:0000256" key="5">
    <source>
        <dbReference type="ARBA" id="ARBA00030497"/>
    </source>
</evidence>
<keyword evidence="7" id="KW-1185">Reference proteome</keyword>
<comment type="similarity">
    <text evidence="2">Belongs to the pterin-4-alpha-carbinolamine dehydratase family.</text>
</comment>
<proteinExistence type="inferred from homology"/>
<dbReference type="InterPro" id="IPR001533">
    <property type="entry name" value="Pterin_deHydtase"/>
</dbReference>
<keyword evidence="4" id="KW-0456">Lyase</keyword>
<evidence type="ECO:0000256" key="1">
    <source>
        <dbReference type="ARBA" id="ARBA00001554"/>
    </source>
</evidence>
<dbReference type="GO" id="GO:0006729">
    <property type="term" value="P:tetrahydrobiopterin biosynthetic process"/>
    <property type="evidence" value="ECO:0007669"/>
    <property type="project" value="InterPro"/>
</dbReference>
<evidence type="ECO:0000256" key="4">
    <source>
        <dbReference type="ARBA" id="ARBA00023239"/>
    </source>
</evidence>
<name>A0A813ZQ86_9BILA</name>
<protein>
    <recommendedName>
        <fullName evidence="3">4a-hydroxytetrahydrobiopterin dehydratase</fullName>
        <ecNumber evidence="3">4.2.1.96</ecNumber>
    </recommendedName>
    <alternativeName>
        <fullName evidence="5">4-alpha-hydroxy-tetrahydropterin dehydratase</fullName>
    </alternativeName>
</protein>
<evidence type="ECO:0000313" key="6">
    <source>
        <dbReference type="EMBL" id="CAF0903658.1"/>
    </source>
</evidence>
<dbReference type="CDD" id="cd00914">
    <property type="entry name" value="PCD_DCoH_subfamily_b"/>
    <property type="match status" value="1"/>
</dbReference>
<dbReference type="Proteomes" id="UP000663879">
    <property type="component" value="Unassembled WGS sequence"/>
</dbReference>
<sequence length="104" mass="12220">MSAINRNKLNESERETLVRPLLEKGWTITQNRDALYKEFLFKNFNQAFGFMTQIALLAEKYDHHPEWFNVYNRVQITLATHTCNGISELDTKMASFAESIFKKD</sequence>
<dbReference type="Pfam" id="PF01329">
    <property type="entry name" value="Pterin_4a"/>
    <property type="match status" value="1"/>
</dbReference>
<dbReference type="PANTHER" id="PTHR12599">
    <property type="entry name" value="PTERIN-4-ALPHA-CARBINOLAMINE DEHYDRATASE"/>
    <property type="match status" value="1"/>
</dbReference>
<evidence type="ECO:0000256" key="2">
    <source>
        <dbReference type="ARBA" id="ARBA00006472"/>
    </source>
</evidence>
<reference evidence="6" key="1">
    <citation type="submission" date="2021-02" db="EMBL/GenBank/DDBJ databases">
        <authorList>
            <person name="Nowell W R."/>
        </authorList>
    </citation>
    <scope>NUCLEOTIDE SEQUENCE</scope>
    <source>
        <strain evidence="6">Ploen Becks lab</strain>
    </source>
</reference>
<comment type="caution">
    <text evidence="6">The sequence shown here is derived from an EMBL/GenBank/DDBJ whole genome shotgun (WGS) entry which is preliminary data.</text>
</comment>
<dbReference type="GO" id="GO:0008124">
    <property type="term" value="F:4-alpha-hydroxytetrahydrobiopterin dehydratase activity"/>
    <property type="evidence" value="ECO:0007669"/>
    <property type="project" value="UniProtKB-EC"/>
</dbReference>
<dbReference type="HAMAP" id="MF_00434">
    <property type="entry name" value="Pterin_4_alpha"/>
    <property type="match status" value="1"/>
</dbReference>